<keyword evidence="3" id="KW-1185">Reference proteome</keyword>
<protein>
    <recommendedName>
        <fullName evidence="4">Glycoside hydrolase family 65</fullName>
    </recommendedName>
</protein>
<name>A0ABR9JED1_9MICC</name>
<dbReference type="Proteomes" id="UP000643525">
    <property type="component" value="Unassembled WGS sequence"/>
</dbReference>
<accession>A0ABR9JED1</accession>
<evidence type="ECO:0000256" key="1">
    <source>
        <dbReference type="SAM" id="MobiDB-lite"/>
    </source>
</evidence>
<feature type="compositionally biased region" description="Basic and acidic residues" evidence="1">
    <location>
        <begin position="48"/>
        <end position="57"/>
    </location>
</feature>
<comment type="caution">
    <text evidence="2">The sequence shown here is derived from an EMBL/GenBank/DDBJ whole genome shotgun (WGS) entry which is preliminary data.</text>
</comment>
<evidence type="ECO:0008006" key="4">
    <source>
        <dbReference type="Google" id="ProtNLM"/>
    </source>
</evidence>
<organism evidence="2 3">
    <name type="scientific">Nesterenkonia lutea</name>
    <dbReference type="NCBI Taxonomy" id="272919"/>
    <lineage>
        <taxon>Bacteria</taxon>
        <taxon>Bacillati</taxon>
        <taxon>Actinomycetota</taxon>
        <taxon>Actinomycetes</taxon>
        <taxon>Micrococcales</taxon>
        <taxon>Micrococcaceae</taxon>
        <taxon>Nesterenkonia</taxon>
    </lineage>
</organism>
<sequence length="698" mass="77543">MMRIDRRSLVQRHRIRRTETDSRAPVQLGNGEFGLSLDITGLQTFPELHPHTGRDPEDPGSLLGTQSQWGWHTTPRDPRPELRSALRSFDTARGEVPYVDLSTRTFGDGPETGTAEELWLRQNPHRLMLGWIGLAPSAVGSEELAAEDLVPIQQELDLWTGIAESEFTLRGFGFTVRTAVHPTRDAVAFTIRTDSPHPPALRLRFPYGSGAWGNAVSWAEERHSTTVQGRRETAQISRSLDETTYVVSVDAAGPLKIEQPARHEVLIAAEALAQEQPWQVAVSFRSGSPAPDGDHDSGVTPAEVFEQSQTWWQEHWSTGGVVDLAESTDLRAPELERRIVLSQYLTAINCSGSTPPQETGLMINSWRGKFHLEMHWWHAAHFPVWGRPELLMRSLQWYRDVLPQARQTAAAQGVTGARWPKQVGPDGEETPSDIGPFLLWQQPHLIYFAELLRRSTGMDQASQYAELVFETAEFMATHPIDDDGAASLEAPLIPAQECYGDVKEELADPTFELAYWHWGLNTAIRWRELLGLEPVAAWARTRDALRPPSVRGGVYPAIRRPVLDRRTDHPSVLGALGVVPETPLIDEKIMENTLLDVLGDWDWESTWGWDYPMIAMSAARLGRPELAVDALLMPAAKNTFLSNGHNWQNEGLPLYLPGNGGLLMAVGLMAAGWDGSGDAPGFPSGFIVKHEGLTQLPP</sequence>
<evidence type="ECO:0000313" key="2">
    <source>
        <dbReference type="EMBL" id="MBE1524274.1"/>
    </source>
</evidence>
<dbReference type="Gene3D" id="1.50.10.10">
    <property type="match status" value="1"/>
</dbReference>
<feature type="region of interest" description="Disordered" evidence="1">
    <location>
        <begin position="1"/>
        <end position="29"/>
    </location>
</feature>
<dbReference type="InterPro" id="IPR008928">
    <property type="entry name" value="6-hairpin_glycosidase_sf"/>
</dbReference>
<dbReference type="SUPFAM" id="SSF48208">
    <property type="entry name" value="Six-hairpin glycosidases"/>
    <property type="match status" value="1"/>
</dbReference>
<reference evidence="2 3" key="1">
    <citation type="submission" date="2020-10" db="EMBL/GenBank/DDBJ databases">
        <title>Sequencing the genomes of 1000 actinobacteria strains.</title>
        <authorList>
            <person name="Klenk H.-P."/>
        </authorList>
    </citation>
    <scope>NUCLEOTIDE SEQUENCE [LARGE SCALE GENOMIC DNA]</scope>
    <source>
        <strain evidence="2 3">DSM 15666</strain>
    </source>
</reference>
<dbReference type="EMBL" id="JADBED010000001">
    <property type="protein sequence ID" value="MBE1524274.1"/>
    <property type="molecule type" value="Genomic_DNA"/>
</dbReference>
<feature type="region of interest" description="Disordered" evidence="1">
    <location>
        <begin position="47"/>
        <end position="81"/>
    </location>
</feature>
<gene>
    <name evidence="2" type="ORF">H4W27_001392</name>
</gene>
<proteinExistence type="predicted"/>
<dbReference type="InterPro" id="IPR012341">
    <property type="entry name" value="6hp_glycosidase-like_sf"/>
</dbReference>
<evidence type="ECO:0000313" key="3">
    <source>
        <dbReference type="Proteomes" id="UP000643525"/>
    </source>
</evidence>